<organism evidence="2 3">
    <name type="scientific">Solanum commersonii</name>
    <name type="common">Commerson's wild potato</name>
    <name type="synonym">Commerson's nightshade</name>
    <dbReference type="NCBI Taxonomy" id="4109"/>
    <lineage>
        <taxon>Eukaryota</taxon>
        <taxon>Viridiplantae</taxon>
        <taxon>Streptophyta</taxon>
        <taxon>Embryophyta</taxon>
        <taxon>Tracheophyta</taxon>
        <taxon>Spermatophyta</taxon>
        <taxon>Magnoliopsida</taxon>
        <taxon>eudicotyledons</taxon>
        <taxon>Gunneridae</taxon>
        <taxon>Pentapetalae</taxon>
        <taxon>asterids</taxon>
        <taxon>lamiids</taxon>
        <taxon>Solanales</taxon>
        <taxon>Solanaceae</taxon>
        <taxon>Solanoideae</taxon>
        <taxon>Solaneae</taxon>
        <taxon>Solanum</taxon>
    </lineage>
</organism>
<comment type="caution">
    <text evidence="2">The sequence shown here is derived from an EMBL/GenBank/DDBJ whole genome shotgun (WGS) entry which is preliminary data.</text>
</comment>
<dbReference type="EMBL" id="JACXVP010000003">
    <property type="protein sequence ID" value="KAG5614482.1"/>
    <property type="molecule type" value="Genomic_DNA"/>
</dbReference>
<sequence>MADEALQMLEKASKGGHKAARYAFSLISILLGGESKRDGIQTIGEMKVTSSIKFSGSSIVLEPVKLRGFILKNSRILEVSASSCRAPLCCPTWLVTAWLNIRIASRNSTLVTSP</sequence>
<dbReference type="Pfam" id="PF23310">
    <property type="entry name" value="TPR_27"/>
    <property type="match status" value="1"/>
</dbReference>
<protein>
    <recommendedName>
        <fullName evidence="1">At2g35280-like TPR domain-containing protein</fullName>
    </recommendedName>
</protein>
<gene>
    <name evidence="2" type="ORF">H5410_014306</name>
</gene>
<evidence type="ECO:0000259" key="1">
    <source>
        <dbReference type="Pfam" id="PF23310"/>
    </source>
</evidence>
<dbReference type="InterPro" id="IPR057136">
    <property type="entry name" value="At2g35280_TPR_dom"/>
</dbReference>
<name>A0A9J5ZQZ4_SOLCO</name>
<feature type="domain" description="At2g35280-like TPR" evidence="1">
    <location>
        <begin position="3"/>
        <end position="50"/>
    </location>
</feature>
<keyword evidence="3" id="KW-1185">Reference proteome</keyword>
<dbReference type="OrthoDB" id="1293639at2759"/>
<dbReference type="AlphaFoldDB" id="A0A9J5ZQZ4"/>
<accession>A0A9J5ZQZ4</accession>
<dbReference type="Proteomes" id="UP000824120">
    <property type="component" value="Chromosome 3"/>
</dbReference>
<proteinExistence type="predicted"/>
<evidence type="ECO:0000313" key="3">
    <source>
        <dbReference type="Proteomes" id="UP000824120"/>
    </source>
</evidence>
<reference evidence="2 3" key="1">
    <citation type="submission" date="2020-09" db="EMBL/GenBank/DDBJ databases">
        <title>De no assembly of potato wild relative species, Solanum commersonii.</title>
        <authorList>
            <person name="Cho K."/>
        </authorList>
    </citation>
    <scope>NUCLEOTIDE SEQUENCE [LARGE SCALE GENOMIC DNA]</scope>
    <source>
        <strain evidence="2">LZ3.2</strain>
        <tissue evidence="2">Leaf</tissue>
    </source>
</reference>
<evidence type="ECO:0000313" key="2">
    <source>
        <dbReference type="EMBL" id="KAG5614482.1"/>
    </source>
</evidence>